<dbReference type="Gene3D" id="1.20.58.1610">
    <property type="entry name" value="NADH:ubiquinone/plastoquinone oxidoreductase, chain 3"/>
    <property type="match status" value="1"/>
</dbReference>
<comment type="catalytic activity">
    <reaction evidence="11 12">
        <text>a quinone + NADH + 5 H(+)(in) = a quinol + NAD(+) + 4 H(+)(out)</text>
        <dbReference type="Rhea" id="RHEA:57888"/>
        <dbReference type="ChEBI" id="CHEBI:15378"/>
        <dbReference type="ChEBI" id="CHEBI:24646"/>
        <dbReference type="ChEBI" id="CHEBI:57540"/>
        <dbReference type="ChEBI" id="CHEBI:57945"/>
        <dbReference type="ChEBI" id="CHEBI:132124"/>
    </reaction>
</comment>
<dbReference type="PANTHER" id="PTHR11058:SF22">
    <property type="entry name" value="NADH-QUINONE OXIDOREDUCTASE SUBUNIT A"/>
    <property type="match status" value="1"/>
</dbReference>
<evidence type="ECO:0000256" key="6">
    <source>
        <dbReference type="ARBA" id="ARBA00022719"/>
    </source>
</evidence>
<evidence type="ECO:0000256" key="2">
    <source>
        <dbReference type="ARBA" id="ARBA00008472"/>
    </source>
</evidence>
<evidence type="ECO:0000313" key="13">
    <source>
        <dbReference type="EMBL" id="GAA4371694.1"/>
    </source>
</evidence>
<sequence>MPPNAFFLQQTPFAMLLATTATYQPVDYLPILIQLGLALAFVAFAMVVSHLVGPKRSSTVKDSSFECGIESVGNARTPISVKYFLTAILFVLFDVEVIFMYPWAVNFRELGLFGFVEMLLFMGLLLAGFLYIIKKGILKWQQ</sequence>
<evidence type="ECO:0000256" key="7">
    <source>
        <dbReference type="ARBA" id="ARBA00022967"/>
    </source>
</evidence>
<feature type="transmembrane region" description="Helical" evidence="11">
    <location>
        <begin position="83"/>
        <end position="104"/>
    </location>
</feature>
<reference evidence="14" key="1">
    <citation type="journal article" date="2019" name="Int. J. Syst. Evol. Microbiol.">
        <title>The Global Catalogue of Microorganisms (GCM) 10K type strain sequencing project: providing services to taxonomists for standard genome sequencing and annotation.</title>
        <authorList>
            <consortium name="The Broad Institute Genomics Platform"/>
            <consortium name="The Broad Institute Genome Sequencing Center for Infectious Disease"/>
            <person name="Wu L."/>
            <person name="Ma J."/>
        </authorList>
    </citation>
    <scope>NUCLEOTIDE SEQUENCE [LARGE SCALE GENOMIC DNA]</scope>
    <source>
        <strain evidence="14">JCM 17924</strain>
    </source>
</reference>
<evidence type="ECO:0000256" key="5">
    <source>
        <dbReference type="ARBA" id="ARBA00022692"/>
    </source>
</evidence>
<keyword evidence="14" id="KW-1185">Reference proteome</keyword>
<evidence type="ECO:0000313" key="14">
    <source>
        <dbReference type="Proteomes" id="UP001500454"/>
    </source>
</evidence>
<comment type="function">
    <text evidence="11">NDH-1 shuttles electrons from NADH, via FMN and iron-sulfur (Fe-S) centers, to quinones in the respiratory chain. The immediate electron acceptor for the enzyme in this species is believed to be a menaquinone. Couples the redox reaction to proton translocation (for every two electrons transferred, four hydrogen ions are translocated across the cytoplasmic membrane), and thus conserves the redox energy in a proton gradient.</text>
</comment>
<evidence type="ECO:0000256" key="8">
    <source>
        <dbReference type="ARBA" id="ARBA00022989"/>
    </source>
</evidence>
<comment type="caution">
    <text evidence="13">The sequence shown here is derived from an EMBL/GenBank/DDBJ whole genome shotgun (WGS) entry which is preliminary data.</text>
</comment>
<dbReference type="Proteomes" id="UP001500454">
    <property type="component" value="Unassembled WGS sequence"/>
</dbReference>
<evidence type="ECO:0000256" key="3">
    <source>
        <dbReference type="ARBA" id="ARBA00022448"/>
    </source>
</evidence>
<organism evidence="13 14">
    <name type="scientific">Hymenobacter koreensis</name>
    <dbReference type="NCBI Taxonomy" id="1084523"/>
    <lineage>
        <taxon>Bacteria</taxon>
        <taxon>Pseudomonadati</taxon>
        <taxon>Bacteroidota</taxon>
        <taxon>Cytophagia</taxon>
        <taxon>Cytophagales</taxon>
        <taxon>Hymenobacteraceae</taxon>
        <taxon>Hymenobacter</taxon>
    </lineage>
</organism>
<dbReference type="EMBL" id="BAABHA010000001">
    <property type="protein sequence ID" value="GAA4371694.1"/>
    <property type="molecule type" value="Genomic_DNA"/>
</dbReference>
<feature type="transmembrane region" description="Helical" evidence="11">
    <location>
        <begin position="110"/>
        <end position="133"/>
    </location>
</feature>
<dbReference type="HAMAP" id="MF_01394">
    <property type="entry name" value="NDH1_NuoA"/>
    <property type="match status" value="1"/>
</dbReference>
<keyword evidence="7 11" id="KW-1278">Translocase</keyword>
<keyword evidence="9 11" id="KW-0520">NAD</keyword>
<name>A0ABP8ITF0_9BACT</name>
<keyword evidence="3 11" id="KW-0813">Transport</keyword>
<keyword evidence="6 11" id="KW-0874">Quinone</keyword>
<keyword evidence="4 11" id="KW-1003">Cell membrane</keyword>
<protein>
    <recommendedName>
        <fullName evidence="11">NADH-quinone oxidoreductase subunit A</fullName>
        <ecNumber evidence="11">7.1.1.-</ecNumber>
    </recommendedName>
    <alternativeName>
        <fullName evidence="11">NADH dehydrogenase I subunit A</fullName>
    </alternativeName>
    <alternativeName>
        <fullName evidence="11">NDH-1 subunit A</fullName>
    </alternativeName>
    <alternativeName>
        <fullName evidence="11">NUO1</fullName>
    </alternativeName>
</protein>
<comment type="subunit">
    <text evidence="11">NDH-1 is composed of 14 different subunits. Subunits NuoA, H, J, K, L, M, N constitute the membrane sector of the complex.</text>
</comment>
<evidence type="ECO:0000256" key="1">
    <source>
        <dbReference type="ARBA" id="ARBA00004141"/>
    </source>
</evidence>
<keyword evidence="5 11" id="KW-0812">Transmembrane</keyword>
<evidence type="ECO:0000256" key="11">
    <source>
        <dbReference type="HAMAP-Rule" id="MF_01394"/>
    </source>
</evidence>
<dbReference type="InterPro" id="IPR038430">
    <property type="entry name" value="NDAH_ubi_oxred_su3_sf"/>
</dbReference>
<keyword evidence="8 11" id="KW-1133">Transmembrane helix</keyword>
<evidence type="ECO:0000256" key="12">
    <source>
        <dbReference type="RuleBase" id="RU003639"/>
    </source>
</evidence>
<feature type="transmembrane region" description="Helical" evidence="11">
    <location>
        <begin position="31"/>
        <end position="52"/>
    </location>
</feature>
<dbReference type="InterPro" id="IPR023043">
    <property type="entry name" value="NAD(P)H_OxRDtase_bac/plastid"/>
</dbReference>
<accession>A0ABP8ITF0</accession>
<dbReference type="InterPro" id="IPR000440">
    <property type="entry name" value="NADH_UbQ/plastoQ_OxRdtase_su3"/>
</dbReference>
<comment type="similarity">
    <text evidence="2 11 12">Belongs to the complex I subunit 3 family.</text>
</comment>
<comment type="subcellular location">
    <subcellularLocation>
        <location evidence="11 12">Cell membrane</location>
        <topology evidence="11 12">Multi-pass membrane protein</topology>
    </subcellularLocation>
    <subcellularLocation>
        <location evidence="1">Membrane</location>
        <topology evidence="1">Multi-pass membrane protein</topology>
    </subcellularLocation>
</comment>
<evidence type="ECO:0000256" key="4">
    <source>
        <dbReference type="ARBA" id="ARBA00022475"/>
    </source>
</evidence>
<gene>
    <name evidence="13" type="primary">ndhC</name>
    <name evidence="11" type="synonym">nuoA</name>
    <name evidence="13" type="ORF">GCM10023186_00410</name>
</gene>
<evidence type="ECO:0000256" key="9">
    <source>
        <dbReference type="ARBA" id="ARBA00023027"/>
    </source>
</evidence>
<evidence type="ECO:0000256" key="10">
    <source>
        <dbReference type="ARBA" id="ARBA00023136"/>
    </source>
</evidence>
<dbReference type="Pfam" id="PF00507">
    <property type="entry name" value="Oxidored_q4"/>
    <property type="match status" value="1"/>
</dbReference>
<keyword evidence="10 11" id="KW-0472">Membrane</keyword>
<dbReference type="EC" id="7.1.1.-" evidence="11"/>
<proteinExistence type="inferred from homology"/>
<dbReference type="PANTHER" id="PTHR11058">
    <property type="entry name" value="NADH-UBIQUINONE OXIDOREDUCTASE CHAIN 3"/>
    <property type="match status" value="1"/>
</dbReference>